<evidence type="ECO:0000256" key="4">
    <source>
        <dbReference type="ARBA" id="ARBA00022723"/>
    </source>
</evidence>
<dbReference type="InterPro" id="IPR023885">
    <property type="entry name" value="4Fe4S-binding_SPASM_dom"/>
</dbReference>
<dbReference type="Gene3D" id="3.20.20.70">
    <property type="entry name" value="Aldolase class I"/>
    <property type="match status" value="1"/>
</dbReference>
<gene>
    <name evidence="8" type="ORF">K1Y79_16775</name>
</gene>
<evidence type="ECO:0000256" key="3">
    <source>
        <dbReference type="ARBA" id="ARBA00022691"/>
    </source>
</evidence>
<comment type="cofactor">
    <cofactor evidence="1">
        <name>[4Fe-4S] cluster</name>
        <dbReference type="ChEBI" id="CHEBI:49883"/>
    </cofactor>
</comment>
<sequence length="485" mass="55861">MIKFSYYNELIPVRSTGEFLLYNIITGGLQVLDNQLGQTVAQLVPQSGFFPAAYPSFEEELIRLSNLGFFVDSSLDEIATYQQNYHESQLRKFTDNSHIGLTIGTTITCNMGCPYCFEVIKPNKSLRDQKVVEGIANYIESMIQKAPVKKWSSLSIIWYGGEPLINKEAIRQLSAHFIPLCEKYNIPYDASIITNGILLSKENWFFLKENKVKDVQITIDGSKEVHDVYRPLKSANGKNYEKIMENLSMMPLGINANIRINTDKRVAATLPQLLSDLQSYGIWPQRFREVSVKLAWLRAYKDADIADMRFMTQEEFFNTEHEFSRMMIDKFTNWPGNANRKAPKLKWKFPEKQTDCATYVSPYSFTFDTEGTIHKCWETIHDTNISSGKKVFGTWDQEDFRKYLDYSRTTIHPTCYKCKFNPVCEGLSCAYDTINMLDEGRFPCTAWKSQLPSYFEKMYNLMLEEGDKVAIEAPKAAAHQTHANK</sequence>
<organism evidence="8 9">
    <name type="scientific">Chitinophaga rhizophila</name>
    <dbReference type="NCBI Taxonomy" id="2866212"/>
    <lineage>
        <taxon>Bacteria</taxon>
        <taxon>Pseudomonadati</taxon>
        <taxon>Bacteroidota</taxon>
        <taxon>Chitinophagia</taxon>
        <taxon>Chitinophagales</taxon>
        <taxon>Chitinophagaceae</taxon>
        <taxon>Chitinophaga</taxon>
    </lineage>
</organism>
<evidence type="ECO:0000313" key="9">
    <source>
        <dbReference type="Proteomes" id="UP000812961"/>
    </source>
</evidence>
<dbReference type="CDD" id="cd01335">
    <property type="entry name" value="Radical_SAM"/>
    <property type="match status" value="1"/>
</dbReference>
<keyword evidence="9" id="KW-1185">Reference proteome</keyword>
<dbReference type="InterPro" id="IPR007197">
    <property type="entry name" value="rSAM"/>
</dbReference>
<feature type="domain" description="Radical SAM core" evidence="7">
    <location>
        <begin position="93"/>
        <end position="320"/>
    </location>
</feature>
<dbReference type="PROSITE" id="PS51918">
    <property type="entry name" value="RADICAL_SAM"/>
    <property type="match status" value="1"/>
</dbReference>
<evidence type="ECO:0000259" key="7">
    <source>
        <dbReference type="PROSITE" id="PS51918"/>
    </source>
</evidence>
<dbReference type="PANTHER" id="PTHR43787">
    <property type="entry name" value="FEMO COFACTOR BIOSYNTHESIS PROTEIN NIFB-RELATED"/>
    <property type="match status" value="1"/>
</dbReference>
<name>A0ABS7GFB9_9BACT</name>
<evidence type="ECO:0000313" key="8">
    <source>
        <dbReference type="EMBL" id="MBW8685996.1"/>
    </source>
</evidence>
<keyword evidence="4" id="KW-0479">Metal-binding</keyword>
<keyword evidence="2" id="KW-0004">4Fe-4S</keyword>
<dbReference type="Pfam" id="PF04055">
    <property type="entry name" value="Radical_SAM"/>
    <property type="match status" value="1"/>
</dbReference>
<protein>
    <submittedName>
        <fullName evidence="8">SPASM domain-containing protein</fullName>
    </submittedName>
</protein>
<proteinExistence type="predicted"/>
<keyword evidence="5" id="KW-0408">Iron</keyword>
<evidence type="ECO:0000256" key="2">
    <source>
        <dbReference type="ARBA" id="ARBA00022485"/>
    </source>
</evidence>
<accession>A0ABS7GFB9</accession>
<dbReference type="Proteomes" id="UP000812961">
    <property type="component" value="Unassembled WGS sequence"/>
</dbReference>
<evidence type="ECO:0000256" key="1">
    <source>
        <dbReference type="ARBA" id="ARBA00001966"/>
    </source>
</evidence>
<keyword evidence="3" id="KW-0949">S-adenosyl-L-methionine</keyword>
<comment type="caution">
    <text evidence="8">The sequence shown here is derived from an EMBL/GenBank/DDBJ whole genome shotgun (WGS) entry which is preliminary data.</text>
</comment>
<evidence type="ECO:0000256" key="5">
    <source>
        <dbReference type="ARBA" id="ARBA00023004"/>
    </source>
</evidence>
<dbReference type="SUPFAM" id="SSF102114">
    <property type="entry name" value="Radical SAM enzymes"/>
    <property type="match status" value="1"/>
</dbReference>
<dbReference type="InterPro" id="IPR013785">
    <property type="entry name" value="Aldolase_TIM"/>
</dbReference>
<dbReference type="InterPro" id="IPR058240">
    <property type="entry name" value="rSAM_sf"/>
</dbReference>
<dbReference type="RefSeq" id="WP_220251320.1">
    <property type="nucleotide sequence ID" value="NZ_JAICCF010000003.1"/>
</dbReference>
<dbReference type="EMBL" id="JAICCF010000003">
    <property type="protein sequence ID" value="MBW8685996.1"/>
    <property type="molecule type" value="Genomic_DNA"/>
</dbReference>
<evidence type="ECO:0000256" key="6">
    <source>
        <dbReference type="ARBA" id="ARBA00023014"/>
    </source>
</evidence>
<dbReference type="NCBIfam" id="TIGR04085">
    <property type="entry name" value="rSAM_more_4Fe4S"/>
    <property type="match status" value="1"/>
</dbReference>
<dbReference type="SFLD" id="SFLDG01067">
    <property type="entry name" value="SPASM/twitch_domain_containing"/>
    <property type="match status" value="1"/>
</dbReference>
<dbReference type="SFLD" id="SFLDS00029">
    <property type="entry name" value="Radical_SAM"/>
    <property type="match status" value="1"/>
</dbReference>
<keyword evidence="6" id="KW-0411">Iron-sulfur</keyword>
<dbReference type="PANTHER" id="PTHR43787:SF3">
    <property type="entry name" value="ARYLSULFATASE REGULATORY PROTEIN"/>
    <property type="match status" value="1"/>
</dbReference>
<reference evidence="8 9" key="1">
    <citation type="submission" date="2021-08" db="EMBL/GenBank/DDBJ databases">
        <title>The genome sequence of Chitinophaga sp. B61.</title>
        <authorList>
            <person name="Zhang X."/>
        </authorList>
    </citation>
    <scope>NUCLEOTIDE SEQUENCE [LARGE SCALE GENOMIC DNA]</scope>
    <source>
        <strain evidence="8 9">B61</strain>
    </source>
</reference>